<dbReference type="Proteomes" id="UP000887579">
    <property type="component" value="Unplaced"/>
</dbReference>
<name>A0AC34FWI5_9BILA</name>
<sequence length="985" mass="113016">MFRQKNGEKKIVCSFPEGNGVDHKDQRPFAANYIVTFDDAELFMRKQNKLIQVGLHCCSDHKDFLNSLKEKSVSPTDKDDSDDTDSQCHSGDNDYITPGPYKSKPEQKVSSEVGKAISQLAKAAGIPRTGLHGAFSSLADETKRKKVEGFGAIMGSVASYMAPDAPEALIQAFCEKRYHATNSSLTLEELLKDTAEWFYVANDYREKTEVLAQIAMRFRYEQIREFIPDLTLFRFTAARKLALRRYDQWKQPVMKTIKVRYDKEYINLFVDFITSPFVMVDLPFGTKKAKLSSGEKFEIPNTLRKHHKREIINMFHKYLIEMDRSDVKLSYSTMNKILDICVASQKISMQYVDYFVANGDEAFDSLFEIMDSLDKSGLVEETWKKDLRQLFLEAKNYLKTDYRMNVKINSSCPDHCIVYSLSDPTNSNFCAIDCNELTENGHQHQSKCDRCSILPNAISKIVEKIDLILSENENDATIQEQLSDFKEMIAKNEKAIEEQKQHYLRSVYSDTVRSDIIDNLKEGEAFVTMDYIMKFIPTKNLQTQRDWYAQKGNSWHCSHIFARIGGKIVQHSIIHILGFEKQDARVVTTIVRDLLTRLKSWNIHTVSFRADNASCYHNTELLVNLFFMAGTIKINVKRFSFSEAQNGKSSADTEAARLKRIIRNWIDSGHNVETIFDMFNALQSGTIPLCALTVVVAKVVGKNFEAKNTLTGISKISDVTFDYEKKELRYWQYFNIGEGQIMKVSDYLNLALNAKLEILQTTNHDPNETGYLFWRPLHLTANEVEKSEIEQISIDARNLNENEMDLGEQLLIADQDTFFSCPVDGCQKSFIKFGNLQRHFLIGKHQFPSDKCTLNDYAIKEYARKIEGITPKLPELLKLTENISGNDDMCVKKGWAIKKPASRTTYTADMKKFLDGEFKAYQDQGKRIDPKDVQKKMAEIKNSERKTRFKPTERLSSMQIGRYFVSKLNKLRGAENAAENEGDTH</sequence>
<organism evidence="1 2">
    <name type="scientific">Panagrolaimus sp. ES5</name>
    <dbReference type="NCBI Taxonomy" id="591445"/>
    <lineage>
        <taxon>Eukaryota</taxon>
        <taxon>Metazoa</taxon>
        <taxon>Ecdysozoa</taxon>
        <taxon>Nematoda</taxon>
        <taxon>Chromadorea</taxon>
        <taxon>Rhabditida</taxon>
        <taxon>Tylenchina</taxon>
        <taxon>Panagrolaimomorpha</taxon>
        <taxon>Panagrolaimoidea</taxon>
        <taxon>Panagrolaimidae</taxon>
        <taxon>Panagrolaimus</taxon>
    </lineage>
</organism>
<reference evidence="2" key="1">
    <citation type="submission" date="2022-11" db="UniProtKB">
        <authorList>
            <consortium name="WormBaseParasite"/>
        </authorList>
    </citation>
    <scope>IDENTIFICATION</scope>
</reference>
<protein>
    <submittedName>
        <fullName evidence="2">C2H2-type domain-containing protein</fullName>
    </submittedName>
</protein>
<dbReference type="WBParaSite" id="ES5_v2.g21751.t1">
    <property type="protein sequence ID" value="ES5_v2.g21751.t1"/>
    <property type="gene ID" value="ES5_v2.g21751"/>
</dbReference>
<evidence type="ECO:0000313" key="2">
    <source>
        <dbReference type="WBParaSite" id="ES5_v2.g21751.t1"/>
    </source>
</evidence>
<proteinExistence type="predicted"/>
<evidence type="ECO:0000313" key="1">
    <source>
        <dbReference type="Proteomes" id="UP000887579"/>
    </source>
</evidence>
<accession>A0AC34FWI5</accession>